<comment type="caution">
    <text evidence="3">The sequence shown here is derived from an EMBL/GenBank/DDBJ whole genome shotgun (WGS) entry which is preliminary data.</text>
</comment>
<name>A0A7W7T8Q8_9PSEU</name>
<feature type="signal peptide" evidence="2">
    <location>
        <begin position="1"/>
        <end position="19"/>
    </location>
</feature>
<gene>
    <name evidence="3" type="ORF">F4559_005411</name>
</gene>
<organism evidence="3 4">
    <name type="scientific">Saccharothrix violaceirubra</name>
    <dbReference type="NCBI Taxonomy" id="413306"/>
    <lineage>
        <taxon>Bacteria</taxon>
        <taxon>Bacillati</taxon>
        <taxon>Actinomycetota</taxon>
        <taxon>Actinomycetes</taxon>
        <taxon>Pseudonocardiales</taxon>
        <taxon>Pseudonocardiaceae</taxon>
        <taxon>Saccharothrix</taxon>
    </lineage>
</organism>
<dbReference type="Pfam" id="PF12079">
    <property type="entry name" value="DUF3558"/>
    <property type="match status" value="1"/>
</dbReference>
<protein>
    <recommendedName>
        <fullName evidence="5">DUF3558 domain-containing protein</fullName>
    </recommendedName>
</protein>
<evidence type="ECO:0000256" key="2">
    <source>
        <dbReference type="SAM" id="SignalP"/>
    </source>
</evidence>
<evidence type="ECO:0008006" key="5">
    <source>
        <dbReference type="Google" id="ProtNLM"/>
    </source>
</evidence>
<keyword evidence="4" id="KW-1185">Reference proteome</keyword>
<feature type="compositionally biased region" description="Low complexity" evidence="1">
    <location>
        <begin position="39"/>
        <end position="48"/>
    </location>
</feature>
<evidence type="ECO:0000256" key="1">
    <source>
        <dbReference type="SAM" id="MobiDB-lite"/>
    </source>
</evidence>
<dbReference type="AlphaFoldDB" id="A0A7W7T8Q8"/>
<reference evidence="3 4" key="1">
    <citation type="submission" date="2020-08" db="EMBL/GenBank/DDBJ databases">
        <title>Sequencing the genomes of 1000 actinobacteria strains.</title>
        <authorList>
            <person name="Klenk H.-P."/>
        </authorList>
    </citation>
    <scope>NUCLEOTIDE SEQUENCE [LARGE SCALE GENOMIC DNA]</scope>
    <source>
        <strain evidence="3 4">DSM 45084</strain>
    </source>
</reference>
<evidence type="ECO:0000313" key="3">
    <source>
        <dbReference type="EMBL" id="MBB4968052.1"/>
    </source>
</evidence>
<dbReference type="Proteomes" id="UP000542674">
    <property type="component" value="Unassembled WGS sequence"/>
</dbReference>
<evidence type="ECO:0000313" key="4">
    <source>
        <dbReference type="Proteomes" id="UP000542674"/>
    </source>
</evidence>
<keyword evidence="2" id="KW-0732">Signal</keyword>
<proteinExistence type="predicted"/>
<feature type="chain" id="PRO_5031255886" description="DUF3558 domain-containing protein" evidence="2">
    <location>
        <begin position="20"/>
        <end position="200"/>
    </location>
</feature>
<dbReference type="EMBL" id="JACHJS010000001">
    <property type="protein sequence ID" value="MBB4968052.1"/>
    <property type="molecule type" value="Genomic_DNA"/>
</dbReference>
<accession>A0A7W7T8Q8</accession>
<dbReference type="InterPro" id="IPR024520">
    <property type="entry name" value="DUF3558"/>
</dbReference>
<sequence>MNRTFKVALAAGAATVALAACTNSSTDGTPTPATNGVASQTKSSSTTSGKPSNGDDLNISRFADKPCDLIKPDQLTALGNFRPGESSSAPLGPGCSWFGVDALKDTTFFVTLVTKGDNLESMAENAKSFPIFKRTTIAGREAYSADRTDGKASCSTAVSTSAKDAIFVQGRPPANGTGTADKSCQASEKVAAIVIGNLKG</sequence>
<feature type="compositionally biased region" description="Polar residues" evidence="1">
    <location>
        <begin position="24"/>
        <end position="38"/>
    </location>
</feature>
<dbReference type="PROSITE" id="PS51257">
    <property type="entry name" value="PROKAR_LIPOPROTEIN"/>
    <property type="match status" value="1"/>
</dbReference>
<feature type="region of interest" description="Disordered" evidence="1">
    <location>
        <begin position="24"/>
        <end position="57"/>
    </location>
</feature>
<dbReference type="RefSeq" id="WP_184673245.1">
    <property type="nucleotide sequence ID" value="NZ_BAABAI010000041.1"/>
</dbReference>